<dbReference type="InterPro" id="IPR023214">
    <property type="entry name" value="HAD_sf"/>
</dbReference>
<dbReference type="Proteomes" id="UP001221838">
    <property type="component" value="Unassembled WGS sequence"/>
</dbReference>
<dbReference type="SMART" id="SM00775">
    <property type="entry name" value="LNS2"/>
    <property type="match status" value="1"/>
</dbReference>
<dbReference type="Pfam" id="PF24694">
    <property type="entry name" value="LNS2_PITM1-3"/>
    <property type="match status" value="1"/>
</dbReference>
<comment type="caution">
    <text evidence="3">The sequence shown here is derived from an EMBL/GenBank/DDBJ whole genome shotgun (WGS) entry which is preliminary data.</text>
</comment>
<name>A0ABT5D771_9BACT</name>
<organism evidence="3 4">
    <name type="scientific">Stigmatella ashevillensis</name>
    <dbReference type="NCBI Taxonomy" id="2995309"/>
    <lineage>
        <taxon>Bacteria</taxon>
        <taxon>Pseudomonadati</taxon>
        <taxon>Myxococcota</taxon>
        <taxon>Myxococcia</taxon>
        <taxon>Myxococcales</taxon>
        <taxon>Cystobacterineae</taxon>
        <taxon>Archangiaceae</taxon>
        <taxon>Stigmatella</taxon>
    </lineage>
</organism>
<feature type="domain" description="LNS2/PITP" evidence="2">
    <location>
        <begin position="163"/>
        <end position="305"/>
    </location>
</feature>
<evidence type="ECO:0000313" key="3">
    <source>
        <dbReference type="EMBL" id="MDC0708693.1"/>
    </source>
</evidence>
<dbReference type="InterPro" id="IPR001666">
    <property type="entry name" value="PI_transfer"/>
</dbReference>
<accession>A0ABT5D771</accession>
<dbReference type="Pfam" id="PF24695">
    <property type="entry name" value="PITM1-3"/>
    <property type="match status" value="1"/>
</dbReference>
<evidence type="ECO:0000313" key="4">
    <source>
        <dbReference type="Proteomes" id="UP001221838"/>
    </source>
</evidence>
<keyword evidence="1" id="KW-0732">Signal</keyword>
<evidence type="ECO:0000259" key="2">
    <source>
        <dbReference type="SMART" id="SM00775"/>
    </source>
</evidence>
<dbReference type="RefSeq" id="WP_272136640.1">
    <property type="nucleotide sequence ID" value="NZ_JAQNDM010000002.1"/>
</dbReference>
<feature type="chain" id="PRO_5047451979" evidence="1">
    <location>
        <begin position="26"/>
        <end position="331"/>
    </location>
</feature>
<evidence type="ECO:0000256" key="1">
    <source>
        <dbReference type="SAM" id="SignalP"/>
    </source>
</evidence>
<protein>
    <submittedName>
        <fullName evidence="3">Haloacid dehalogenase</fullName>
    </submittedName>
</protein>
<dbReference type="SUPFAM" id="SSF56784">
    <property type="entry name" value="HAD-like"/>
    <property type="match status" value="1"/>
</dbReference>
<dbReference type="InterPro" id="IPR031315">
    <property type="entry name" value="LNS2/PITP"/>
</dbReference>
<gene>
    <name evidence="3" type="ORF">POL68_09455</name>
</gene>
<feature type="signal peptide" evidence="1">
    <location>
        <begin position="1"/>
        <end position="25"/>
    </location>
</feature>
<dbReference type="PANTHER" id="PTHR10658">
    <property type="entry name" value="PHOSPHATIDYLINOSITOL TRANSFER PROTEIN"/>
    <property type="match status" value="1"/>
</dbReference>
<reference evidence="3 4" key="1">
    <citation type="submission" date="2022-11" db="EMBL/GenBank/DDBJ databases">
        <title>Minimal conservation of predation-associated metabolite biosynthetic gene clusters underscores biosynthetic potential of Myxococcota including descriptions for ten novel species: Archangium lansinium sp. nov., Myxococcus landrumus sp. nov., Nannocystis bai.</title>
        <authorList>
            <person name="Ahearne A."/>
            <person name="Stevens C."/>
            <person name="Dowd S."/>
        </authorList>
    </citation>
    <scope>NUCLEOTIDE SEQUENCE [LARGE SCALE GENOMIC DNA]</scope>
    <source>
        <strain evidence="3 4">NCWAL01</strain>
    </source>
</reference>
<sequence>MTRTVAQVLARMLWMLCVVPSAAFAQPTCPDYASVANPPTLQGPARRSFRHSGSQLLSWTYPAYHMVHDQIVPVGVQATVVGKFDYSGVLHKDLEDEDVHVYITGTQMPGWQYVGKYRTDSDGKIHVPILRPVGEYRVAMIVEGDLSSASGFVSVVEPGRKTVLFDIDGTLTLNDFEMVGDYLGVSTAQAYPSAVEVVNSYAALGYQIVYLTGRPYWVAKDTREWIQYKGLLNGHVHTNPYGGGPIPPDTEQYKIDYLSYLLDEVGLDIVRVYGNASTDISAYAAVGLPKASTYIIGEHAGAEGTLPIWNDYFQHLTTVVASTPGSGCIPR</sequence>
<keyword evidence="4" id="KW-1185">Reference proteome</keyword>
<dbReference type="InterPro" id="IPR036412">
    <property type="entry name" value="HAD-like_sf"/>
</dbReference>
<dbReference type="PANTHER" id="PTHR10658:SF11">
    <property type="entry name" value="VIBRATOR, ISOFORM B"/>
    <property type="match status" value="1"/>
</dbReference>
<dbReference type="Gene3D" id="3.40.50.1000">
    <property type="entry name" value="HAD superfamily/HAD-like"/>
    <property type="match status" value="1"/>
</dbReference>
<dbReference type="EMBL" id="JAQNDM010000002">
    <property type="protein sequence ID" value="MDC0708693.1"/>
    <property type="molecule type" value="Genomic_DNA"/>
</dbReference>
<proteinExistence type="predicted"/>